<dbReference type="Pfam" id="PF08544">
    <property type="entry name" value="GHMP_kinases_C"/>
    <property type="match status" value="1"/>
</dbReference>
<dbReference type="OrthoDB" id="9769912at2"/>
<dbReference type="GO" id="GO:0005737">
    <property type="term" value="C:cytoplasm"/>
    <property type="evidence" value="ECO:0007669"/>
    <property type="project" value="UniProtKB-SubCell"/>
</dbReference>
<dbReference type="UniPathway" id="UPA00050">
    <property type="reaction ID" value="UER00064"/>
</dbReference>
<evidence type="ECO:0000256" key="3">
    <source>
        <dbReference type="ARBA" id="ARBA00022697"/>
    </source>
</evidence>
<dbReference type="InterPro" id="IPR020568">
    <property type="entry name" value="Ribosomal_Su5_D2-typ_SF"/>
</dbReference>
<sequence>MVKVRVPATSANIGPGFDSMGIALGLYNYVTAEENNSGRLQINILDDSKKFLPENENNLIYKSMKRVFEMVGHKCPGLKLTLENNIMITRGLGSSSAGIVGGIVAANKLSGDRLSMNELLKLAADIEGHPDNVTPALLGGFTVNVRTKYAIRYVKTELNPKDLCFAALVPDFYLQTKKSRGVLPKSVSHDDAVYNAGHSALLTASLMSGKYENIRTAVGDKLHQNYRKRLIPNMDSLFRLCYDNGALGVYLSGAGPTIIAIIKADNQAFNCNISKVLISKMKDWKLHLLKPDNLGACIIENT</sequence>
<keyword evidence="1 7" id="KW-0028">Amino-acid biosynthesis</keyword>
<evidence type="ECO:0000256" key="5">
    <source>
        <dbReference type="ARBA" id="ARBA00022777"/>
    </source>
</evidence>
<dbReference type="InterPro" id="IPR036554">
    <property type="entry name" value="GHMP_kinase_C_sf"/>
</dbReference>
<keyword evidence="12" id="KW-1185">Reference proteome</keyword>
<evidence type="ECO:0000256" key="1">
    <source>
        <dbReference type="ARBA" id="ARBA00022605"/>
    </source>
</evidence>
<dbReference type="NCBIfam" id="TIGR00191">
    <property type="entry name" value="thrB"/>
    <property type="match status" value="1"/>
</dbReference>
<proteinExistence type="inferred from homology"/>
<comment type="function">
    <text evidence="7">Catalyzes the ATP-dependent phosphorylation of L-homoserine to L-homoserine phosphate.</text>
</comment>
<dbReference type="Proteomes" id="UP000235589">
    <property type="component" value="Chromosome"/>
</dbReference>
<dbReference type="GeneID" id="98062364"/>
<comment type="catalytic activity">
    <reaction evidence="7">
        <text>L-homoserine + ATP = O-phospho-L-homoserine + ADP + H(+)</text>
        <dbReference type="Rhea" id="RHEA:13985"/>
        <dbReference type="ChEBI" id="CHEBI:15378"/>
        <dbReference type="ChEBI" id="CHEBI:30616"/>
        <dbReference type="ChEBI" id="CHEBI:57476"/>
        <dbReference type="ChEBI" id="CHEBI:57590"/>
        <dbReference type="ChEBI" id="CHEBI:456216"/>
        <dbReference type="EC" id="2.7.1.39"/>
    </reaction>
</comment>
<organism evidence="11 12">
    <name type="scientific">Monoglobus pectinilyticus</name>
    <dbReference type="NCBI Taxonomy" id="1981510"/>
    <lineage>
        <taxon>Bacteria</taxon>
        <taxon>Bacillati</taxon>
        <taxon>Bacillota</taxon>
        <taxon>Clostridia</taxon>
        <taxon>Monoglobales</taxon>
        <taxon>Monoglobaceae</taxon>
        <taxon>Monoglobus</taxon>
    </lineage>
</organism>
<evidence type="ECO:0000256" key="7">
    <source>
        <dbReference type="HAMAP-Rule" id="MF_00384"/>
    </source>
</evidence>
<dbReference type="PRINTS" id="PR00958">
    <property type="entry name" value="HOMSERKINASE"/>
</dbReference>
<keyword evidence="6 7" id="KW-0067">ATP-binding</keyword>
<keyword evidence="4 7" id="KW-0547">Nucleotide-binding</keyword>
<dbReference type="EMBL" id="CP020991">
    <property type="protein sequence ID" value="AUO19119.1"/>
    <property type="molecule type" value="Genomic_DNA"/>
</dbReference>
<dbReference type="Gene3D" id="3.30.230.10">
    <property type="match status" value="1"/>
</dbReference>
<comment type="caution">
    <text evidence="7">Lacks conserved residue(s) required for the propagation of feature annotation.</text>
</comment>
<keyword evidence="3 7" id="KW-0791">Threonine biosynthesis</keyword>
<keyword evidence="2 7" id="KW-0808">Transferase</keyword>
<dbReference type="HAMAP" id="MF_00384">
    <property type="entry name" value="Homoser_kinase"/>
    <property type="match status" value="1"/>
</dbReference>
<dbReference type="PANTHER" id="PTHR20861">
    <property type="entry name" value="HOMOSERINE/4-DIPHOSPHOCYTIDYL-2-C-METHYL-D-ERYTHRITOL KINASE"/>
    <property type="match status" value="1"/>
</dbReference>
<comment type="subcellular location">
    <subcellularLocation>
        <location evidence="7">Cytoplasm</location>
    </subcellularLocation>
</comment>
<gene>
    <name evidence="7" type="primary">thrB</name>
    <name evidence="11" type="ORF">B9O19_00948</name>
</gene>
<dbReference type="SUPFAM" id="SSF54211">
    <property type="entry name" value="Ribosomal protein S5 domain 2-like"/>
    <property type="match status" value="1"/>
</dbReference>
<dbReference type="PIRSF" id="PIRSF000676">
    <property type="entry name" value="Homoser_kin"/>
    <property type="match status" value="1"/>
</dbReference>
<comment type="pathway">
    <text evidence="7">Amino-acid biosynthesis; L-threonine biosynthesis; L-threonine from L-aspartate: step 4/5.</text>
</comment>
<protein>
    <recommendedName>
        <fullName evidence="7 8">Homoserine kinase</fullName>
        <shortName evidence="7">HK</shortName>
        <shortName evidence="7">HSK</shortName>
        <ecNumber evidence="7 8">2.7.1.39</ecNumber>
    </recommendedName>
</protein>
<dbReference type="InterPro" id="IPR006204">
    <property type="entry name" value="GHMP_kinase_N_dom"/>
</dbReference>
<dbReference type="Gene3D" id="3.30.70.890">
    <property type="entry name" value="GHMP kinase, C-terminal domain"/>
    <property type="match status" value="1"/>
</dbReference>
<reference evidence="11 12" key="1">
    <citation type="submission" date="2017-04" db="EMBL/GenBank/DDBJ databases">
        <title>Monoglobus pectinilyticus 14 draft genome.</title>
        <authorList>
            <person name="Kim C."/>
            <person name="Rosendale D.I."/>
            <person name="Kelly W.J."/>
            <person name="Tannock G.W."/>
            <person name="Patchett M.L."/>
            <person name="Jordens J.Z."/>
        </authorList>
    </citation>
    <scope>NUCLEOTIDE SEQUENCE [LARGE SCALE GENOMIC DNA]</scope>
    <source>
        <strain evidence="11 12">14</strain>
    </source>
</reference>
<evidence type="ECO:0000259" key="9">
    <source>
        <dbReference type="Pfam" id="PF00288"/>
    </source>
</evidence>
<name>A0A2K9P2Q3_9FIRM</name>
<dbReference type="GO" id="GO:0009088">
    <property type="term" value="P:threonine biosynthetic process"/>
    <property type="evidence" value="ECO:0007669"/>
    <property type="project" value="UniProtKB-UniRule"/>
</dbReference>
<dbReference type="GO" id="GO:0005524">
    <property type="term" value="F:ATP binding"/>
    <property type="evidence" value="ECO:0007669"/>
    <property type="project" value="UniProtKB-UniRule"/>
</dbReference>
<evidence type="ECO:0000256" key="6">
    <source>
        <dbReference type="ARBA" id="ARBA00022840"/>
    </source>
</evidence>
<dbReference type="InterPro" id="IPR014721">
    <property type="entry name" value="Ribsml_uS5_D2-typ_fold_subgr"/>
</dbReference>
<keyword evidence="5 7" id="KW-0418">Kinase</keyword>
<evidence type="ECO:0000259" key="10">
    <source>
        <dbReference type="Pfam" id="PF08544"/>
    </source>
</evidence>
<dbReference type="AlphaFoldDB" id="A0A2K9P2Q3"/>
<dbReference type="EC" id="2.7.1.39" evidence="7 8"/>
<dbReference type="GO" id="GO:0004413">
    <property type="term" value="F:homoserine kinase activity"/>
    <property type="evidence" value="ECO:0007669"/>
    <property type="project" value="UniProtKB-UniRule"/>
</dbReference>
<keyword evidence="7" id="KW-0963">Cytoplasm</keyword>
<feature type="domain" description="GHMP kinase C-terminal" evidence="10">
    <location>
        <begin position="211"/>
        <end position="266"/>
    </location>
</feature>
<evidence type="ECO:0000256" key="4">
    <source>
        <dbReference type="ARBA" id="ARBA00022741"/>
    </source>
</evidence>
<dbReference type="SUPFAM" id="SSF55060">
    <property type="entry name" value="GHMP Kinase, C-terminal domain"/>
    <property type="match status" value="1"/>
</dbReference>
<evidence type="ECO:0000256" key="2">
    <source>
        <dbReference type="ARBA" id="ARBA00022679"/>
    </source>
</evidence>
<accession>A0A2K9P2Q3</accession>
<dbReference type="RefSeq" id="WP_102365349.1">
    <property type="nucleotide sequence ID" value="NZ_CP020991.1"/>
</dbReference>
<evidence type="ECO:0000313" key="11">
    <source>
        <dbReference type="EMBL" id="AUO19119.1"/>
    </source>
</evidence>
<dbReference type="KEGG" id="mpec:B9O19_00948"/>
<dbReference type="InterPro" id="IPR000870">
    <property type="entry name" value="Homoserine_kinase"/>
</dbReference>
<dbReference type="Pfam" id="PF00288">
    <property type="entry name" value="GHMP_kinases_N"/>
    <property type="match status" value="1"/>
</dbReference>
<comment type="similarity">
    <text evidence="7">Belongs to the GHMP kinase family. Homoserine kinase subfamily.</text>
</comment>
<dbReference type="PANTHER" id="PTHR20861:SF1">
    <property type="entry name" value="HOMOSERINE KINASE"/>
    <property type="match status" value="1"/>
</dbReference>
<evidence type="ECO:0000313" key="12">
    <source>
        <dbReference type="Proteomes" id="UP000235589"/>
    </source>
</evidence>
<dbReference type="InterPro" id="IPR013750">
    <property type="entry name" value="GHMP_kinase_C_dom"/>
</dbReference>
<evidence type="ECO:0000256" key="8">
    <source>
        <dbReference type="NCBIfam" id="TIGR00191"/>
    </source>
</evidence>
<feature type="domain" description="GHMP kinase N-terminal" evidence="9">
    <location>
        <begin position="58"/>
        <end position="140"/>
    </location>
</feature>